<dbReference type="GeneID" id="93302147"/>
<sequence>MIDEGKKLLLGYTDIDILSNREFSIVQKYTFGAFYLHFLAETKKKFIEELGSIYNPDMFCNGIPELILSRLHAVCVRALIVEMSMYKAAGRLKGNNSGEEYEYFQKQFLVKQEMREELFQVYPLLKQNITRTISQSAKFLSDMWKRLNADRTEIEKNIIGGGPLGNIVSVSSVGSDFHCEGQCVLKIETDKGQKFLYKPRPVQTEKAFLVLLNHLYKGIGMNEYSYGCVLRENYGWVEYVEAESCMEPEQINRYFQRLGVSICLSYFLGTGDLHYENLIAHGEYPVPVDVEVFCTQAGGKDGTKEGYSVLFSGILPDPSRSTKVNILNGGEGQKASIKVARVINDKTSDMKIAYDYPEMPVADNQVMLNGSRISAAAYETDISDGFRKAYNFIMENKSNFTALFVKESLECRIRVLLENTQRYTMLLSGSGHPMVLQSAEKRRELLEHVYEDKNGLSLKEKQAVEYGIRDLEEGDIPYYFTEMNSHSLFTSRKEEIDEYFSLSLTDCFRFRMEKAGRLDCSRQEQIIRMVIELSGYGKEEFVNSHFPVKKVDKKQDPEKQKQFFLHKAMEIAAQIEKEALWDKDRQTVSWIEPLLAGVKEERIHIVDGDMYFYNGMSGIAVFLYSINRVSGKLKALCDAVKNTMFQYTDSCLRDRRRLLSENTGIFCGEASLCYSYQLLYRMTEDDIFLEYARKHAVLLIELLVKDTVFDLVYGNAGAILVLCGMYSFTQDIQYLKEAEKAGDIVAAHAVSQGTGFGWINKASQAVLAGMSHGNSGMIPGLIKLSYLLNTDKYDDLIIGCLEYEDSLYSEEYHNWADLRQEGDERYQACAWCHGFGGITASRLACLPYAGVELEQRLKQDLSRAESCFLSLQMRKGMCLCHGNLGMLLLLDKFMEYNSSSGLKYIKDLLVMATLDELEHSHIMPQEKYAKGMMNGMAGIGYACLKLAGVDSLPDIMLCDI</sequence>
<dbReference type="PATRIC" id="fig|1432052.3.peg.4642"/>
<keyword evidence="1" id="KW-0862">Zinc</keyword>
<reference evidence="3 4" key="1">
    <citation type="submission" date="2016-07" db="EMBL/GenBank/DDBJ databases">
        <title>Characterization of isolates of Eisenbergiella tayi derived from blood cultures, using whole genome sequencing.</title>
        <authorList>
            <person name="Burdz T."/>
            <person name="Wiebe D."/>
            <person name="Huynh C."/>
            <person name="Bernard K."/>
        </authorList>
    </citation>
    <scope>NUCLEOTIDE SEQUENCE [LARGE SCALE GENOMIC DNA]</scope>
    <source>
        <strain evidence="3 4">NML 120489</strain>
    </source>
</reference>
<feature type="binding site" evidence="1">
    <location>
        <position position="832"/>
    </location>
    <ligand>
        <name>Zn(2+)</name>
        <dbReference type="ChEBI" id="CHEBI:29105"/>
    </ligand>
</feature>
<dbReference type="PIRSF" id="PIRSF037228">
    <property type="entry name" value="Lant_mod_RumM"/>
    <property type="match status" value="1"/>
</dbReference>
<dbReference type="InterPro" id="IPR012341">
    <property type="entry name" value="6hp_glycosidase-like_sf"/>
</dbReference>
<dbReference type="EMBL" id="MCGI01000004">
    <property type="protein sequence ID" value="ODM09823.1"/>
    <property type="molecule type" value="Genomic_DNA"/>
</dbReference>
<comment type="caution">
    <text evidence="3">The sequence shown here is derived from an EMBL/GenBank/DDBJ whole genome shotgun (WGS) entry which is preliminary data.</text>
</comment>
<dbReference type="AlphaFoldDB" id="A0A1E3AM26"/>
<dbReference type="GO" id="GO:0005975">
    <property type="term" value="P:carbohydrate metabolic process"/>
    <property type="evidence" value="ECO:0007669"/>
    <property type="project" value="InterPro"/>
</dbReference>
<dbReference type="GO" id="GO:0046872">
    <property type="term" value="F:metal ion binding"/>
    <property type="evidence" value="ECO:0007669"/>
    <property type="project" value="UniProtKB-KW"/>
</dbReference>
<feature type="binding site" evidence="1">
    <location>
        <position position="881"/>
    </location>
    <ligand>
        <name>Zn(2+)</name>
        <dbReference type="ChEBI" id="CHEBI:29105"/>
    </ligand>
</feature>
<dbReference type="InterPro" id="IPR025410">
    <property type="entry name" value="Lant_dehyd"/>
</dbReference>
<dbReference type="Gene3D" id="1.50.10.10">
    <property type="match status" value="1"/>
</dbReference>
<dbReference type="PRINTS" id="PR01950">
    <property type="entry name" value="LANCSUPER"/>
</dbReference>
<gene>
    <name evidence="3" type="ORF">BEH84_04191</name>
</gene>
<dbReference type="InterPro" id="IPR007822">
    <property type="entry name" value="LANC-like"/>
</dbReference>
<dbReference type="RefSeq" id="WP_069158242.1">
    <property type="nucleotide sequence ID" value="NZ_DBGDOY010000052.1"/>
</dbReference>
<dbReference type="GO" id="GO:0031179">
    <property type="term" value="P:peptide modification"/>
    <property type="evidence" value="ECO:0007669"/>
    <property type="project" value="InterPro"/>
</dbReference>
<dbReference type="Pfam" id="PF13575">
    <property type="entry name" value="DUF4135"/>
    <property type="match status" value="1"/>
</dbReference>
<feature type="domain" description="Lantibiotic biosynthesis protein dehydration" evidence="2">
    <location>
        <begin position="122"/>
        <end position="481"/>
    </location>
</feature>
<evidence type="ECO:0000256" key="1">
    <source>
        <dbReference type="PIRSR" id="PIRSR607822-1"/>
    </source>
</evidence>
<dbReference type="Pfam" id="PF05147">
    <property type="entry name" value="LANC_like"/>
    <property type="match status" value="1"/>
</dbReference>
<protein>
    <submittedName>
        <fullName evidence="3">Lanthionine synthetase C-like protein</fullName>
    </submittedName>
</protein>
<dbReference type="SMART" id="SM01260">
    <property type="entry name" value="LANC_like"/>
    <property type="match status" value="1"/>
</dbReference>
<accession>A0A1E3AM26</accession>
<evidence type="ECO:0000313" key="4">
    <source>
        <dbReference type="Proteomes" id="UP000095003"/>
    </source>
</evidence>
<evidence type="ECO:0000313" key="3">
    <source>
        <dbReference type="EMBL" id="ODM09823.1"/>
    </source>
</evidence>
<proteinExistence type="predicted"/>
<dbReference type="PANTHER" id="PTHR12736">
    <property type="entry name" value="LANC-LIKE PROTEIN"/>
    <property type="match status" value="1"/>
</dbReference>
<dbReference type="GO" id="GO:0005886">
    <property type="term" value="C:plasma membrane"/>
    <property type="evidence" value="ECO:0007669"/>
    <property type="project" value="TreeGrafter"/>
</dbReference>
<keyword evidence="1" id="KW-0479">Metal-binding</keyword>
<feature type="binding site" evidence="1">
    <location>
        <position position="880"/>
    </location>
    <ligand>
        <name>Zn(2+)</name>
        <dbReference type="ChEBI" id="CHEBI:29105"/>
    </ligand>
</feature>
<dbReference type="Proteomes" id="UP000095003">
    <property type="component" value="Unassembled WGS sequence"/>
</dbReference>
<dbReference type="CDD" id="cd04792">
    <property type="entry name" value="LanM-like"/>
    <property type="match status" value="1"/>
</dbReference>
<dbReference type="SUPFAM" id="SSF158745">
    <property type="entry name" value="LanC-like"/>
    <property type="match status" value="1"/>
</dbReference>
<evidence type="ECO:0000259" key="2">
    <source>
        <dbReference type="Pfam" id="PF13575"/>
    </source>
</evidence>
<dbReference type="PANTHER" id="PTHR12736:SF7">
    <property type="entry name" value="LANC-LIKE PROTEIN 3"/>
    <property type="match status" value="1"/>
</dbReference>
<name>A0A1E3AM26_9FIRM</name>
<dbReference type="InterPro" id="IPR017146">
    <property type="entry name" value="Lanti_2_LanM"/>
</dbReference>
<organism evidence="3 4">
    <name type="scientific">Eisenbergiella tayi</name>
    <dbReference type="NCBI Taxonomy" id="1432052"/>
    <lineage>
        <taxon>Bacteria</taxon>
        <taxon>Bacillati</taxon>
        <taxon>Bacillota</taxon>
        <taxon>Clostridia</taxon>
        <taxon>Lachnospirales</taxon>
        <taxon>Lachnospiraceae</taxon>
        <taxon>Eisenbergiella</taxon>
    </lineage>
</organism>
<dbReference type="NCBIfam" id="TIGR03897">
    <property type="entry name" value="lanti_2_LanM"/>
    <property type="match status" value="1"/>
</dbReference>